<keyword evidence="6 7" id="KW-0326">Glycosidase</keyword>
<comment type="similarity">
    <text evidence="2">Belongs to the glycosyl hydrolase 18 family. Chitinase class II subfamily.</text>
</comment>
<comment type="caution">
    <text evidence="11">The sequence shown here is derived from an EMBL/GenBank/DDBJ whole genome shotgun (WGS) entry which is preliminary data.</text>
</comment>
<dbReference type="GO" id="GO:0006032">
    <property type="term" value="P:chitin catabolic process"/>
    <property type="evidence" value="ECO:0007669"/>
    <property type="project" value="UniProtKB-KW"/>
</dbReference>
<dbReference type="Proteomes" id="UP000533080">
    <property type="component" value="Unassembled WGS sequence"/>
</dbReference>
<dbReference type="Pfam" id="PF00704">
    <property type="entry name" value="Glyco_hydro_18"/>
    <property type="match status" value="1"/>
</dbReference>
<dbReference type="SUPFAM" id="SSF49265">
    <property type="entry name" value="Fibronectin type III"/>
    <property type="match status" value="1"/>
</dbReference>
<dbReference type="InterPro" id="IPR017853">
    <property type="entry name" value="GH"/>
</dbReference>
<evidence type="ECO:0000256" key="3">
    <source>
        <dbReference type="ARBA" id="ARBA00012729"/>
    </source>
</evidence>
<dbReference type="InterPro" id="IPR011583">
    <property type="entry name" value="Chitinase_II/V-like_cat"/>
</dbReference>
<keyword evidence="5" id="KW-0119">Carbohydrate metabolism</keyword>
<dbReference type="GO" id="GO:0008843">
    <property type="term" value="F:endochitinase activity"/>
    <property type="evidence" value="ECO:0007669"/>
    <property type="project" value="UniProtKB-EC"/>
</dbReference>
<dbReference type="GO" id="GO:0005975">
    <property type="term" value="P:carbohydrate metabolic process"/>
    <property type="evidence" value="ECO:0007669"/>
    <property type="project" value="InterPro"/>
</dbReference>
<dbReference type="InterPro" id="IPR036116">
    <property type="entry name" value="FN3_sf"/>
</dbReference>
<sequence length="596" mass="63739">MKKPSTVWRQCWLGLVLGTLAGCTSGGAEDLGLPGAPGAATAQAADAEALVTWLPPTSDGGDPVMYFIVRCEPACGGAIVTSDQLQATVRGLHNGFAYTFKVAAVNIHGEGPASVQSELVTPQPGLSISNPTVPGQPRGVRATPGNGHAFVSWLAPASYGGRPLRQYRLTAEPGGVSVTVDAPAASAVIPGLLNGVSYRITVAATNEKGDGPLAVANTIQPRAGGEPTEWVTGYFVGYQLWMQPVDAVDLAGITHLVVGRVKPNPNGTLNANFDANVDDSHGRAMAKALATRAHQQGRKALLMLGGFGEHGNFVHAASEAQRAHFIRNIIQLMDELGYDGIDVDWEPIILAADIPEGAPMQPDDGEPLLALLEGLRAARPDIILTVPVDWLNANFKMSRYRADFMKQLASRVDQLNIMSYKMSGHWGGWESWHSSPLYGHSQFHPTSVSHSVEGYLDAGVPAGRLGVGIGFFGTCWGGVTEPNTPLDGREGVFEGQSDNFMSYTNIMTHYYRADASRWDDVAQVPYLSFPTGHGPGLCNYISYEDPRSISVKGQYAREKNLGGAIIWTLSQGHFLRPTNGHRDPLLDAVKRAFLDP</sequence>
<dbReference type="PROSITE" id="PS50853">
    <property type="entry name" value="FN3"/>
    <property type="match status" value="2"/>
</dbReference>
<evidence type="ECO:0000259" key="9">
    <source>
        <dbReference type="PROSITE" id="PS50853"/>
    </source>
</evidence>
<dbReference type="SMART" id="SM00060">
    <property type="entry name" value="FN3"/>
    <property type="match status" value="2"/>
</dbReference>
<dbReference type="RefSeq" id="WP_171440843.1">
    <property type="nucleotide sequence ID" value="NZ_JABFNS010000088.1"/>
</dbReference>
<dbReference type="EMBL" id="JABFNT010000021">
    <property type="protein sequence ID" value="NOJ78435.1"/>
    <property type="molecule type" value="Genomic_DNA"/>
</dbReference>
<feature type="chain" id="PRO_5030929196" description="chitinase" evidence="8">
    <location>
        <begin position="29"/>
        <end position="596"/>
    </location>
</feature>
<name>A0A7Y4MQG0_MYXXA</name>
<keyword evidence="4 7" id="KW-0378">Hydrolase</keyword>
<organism evidence="11 12">
    <name type="scientific">Myxococcus xanthus</name>
    <dbReference type="NCBI Taxonomy" id="34"/>
    <lineage>
        <taxon>Bacteria</taxon>
        <taxon>Pseudomonadati</taxon>
        <taxon>Myxococcota</taxon>
        <taxon>Myxococcia</taxon>
        <taxon>Myxococcales</taxon>
        <taxon>Cystobacterineae</taxon>
        <taxon>Myxococcaceae</taxon>
        <taxon>Myxococcus</taxon>
    </lineage>
</organism>
<dbReference type="InterPro" id="IPR001223">
    <property type="entry name" value="Glyco_hydro18_cat"/>
</dbReference>
<dbReference type="Pfam" id="PF00041">
    <property type="entry name" value="fn3"/>
    <property type="match status" value="2"/>
</dbReference>
<feature type="signal peptide" evidence="8">
    <location>
        <begin position="1"/>
        <end position="28"/>
    </location>
</feature>
<dbReference type="PROSITE" id="PS51910">
    <property type="entry name" value="GH18_2"/>
    <property type="match status" value="1"/>
</dbReference>
<gene>
    <name evidence="11" type="ORF">HNV28_08780</name>
</gene>
<evidence type="ECO:0000256" key="4">
    <source>
        <dbReference type="ARBA" id="ARBA00022801"/>
    </source>
</evidence>
<accession>A0A7Y4MQG0</accession>
<dbReference type="PROSITE" id="PS51257">
    <property type="entry name" value="PROKAR_LIPOPROTEIN"/>
    <property type="match status" value="1"/>
</dbReference>
<evidence type="ECO:0000313" key="12">
    <source>
        <dbReference type="Proteomes" id="UP000533080"/>
    </source>
</evidence>
<evidence type="ECO:0000256" key="6">
    <source>
        <dbReference type="ARBA" id="ARBA00023295"/>
    </source>
</evidence>
<proteinExistence type="inferred from homology"/>
<dbReference type="InterPro" id="IPR003961">
    <property type="entry name" value="FN3_dom"/>
</dbReference>
<dbReference type="PROSITE" id="PS01095">
    <property type="entry name" value="GH18_1"/>
    <property type="match status" value="1"/>
</dbReference>
<keyword evidence="5" id="KW-0146">Chitin degradation</keyword>
<dbReference type="Gene3D" id="3.20.20.80">
    <property type="entry name" value="Glycosidases"/>
    <property type="match status" value="1"/>
</dbReference>
<dbReference type="CDD" id="cd00063">
    <property type="entry name" value="FN3"/>
    <property type="match status" value="2"/>
</dbReference>
<feature type="domain" description="Fibronectin type-III" evidence="9">
    <location>
        <begin position="133"/>
        <end position="224"/>
    </location>
</feature>
<protein>
    <recommendedName>
        <fullName evidence="3">chitinase</fullName>
        <ecNumber evidence="3">3.2.1.14</ecNumber>
    </recommendedName>
</protein>
<evidence type="ECO:0000256" key="1">
    <source>
        <dbReference type="ARBA" id="ARBA00000822"/>
    </source>
</evidence>
<dbReference type="InterPro" id="IPR029070">
    <property type="entry name" value="Chitinase_insertion_sf"/>
</dbReference>
<dbReference type="SUPFAM" id="SSF51445">
    <property type="entry name" value="(Trans)glycosidases"/>
    <property type="match status" value="1"/>
</dbReference>
<dbReference type="InterPro" id="IPR050314">
    <property type="entry name" value="Glycosyl_Hydrlase_18"/>
</dbReference>
<dbReference type="InterPro" id="IPR001579">
    <property type="entry name" value="Glyco_hydro_18_chit_AS"/>
</dbReference>
<evidence type="ECO:0000256" key="7">
    <source>
        <dbReference type="RuleBase" id="RU000489"/>
    </source>
</evidence>
<dbReference type="InterPro" id="IPR013783">
    <property type="entry name" value="Ig-like_fold"/>
</dbReference>
<dbReference type="Gene3D" id="3.10.50.10">
    <property type="match status" value="1"/>
</dbReference>
<evidence type="ECO:0000256" key="5">
    <source>
        <dbReference type="ARBA" id="ARBA00023024"/>
    </source>
</evidence>
<reference evidence="11 12" key="1">
    <citation type="submission" date="2020-05" db="EMBL/GenBank/DDBJ databases">
        <authorList>
            <person name="Whitworth D."/>
        </authorList>
    </citation>
    <scope>NUCLEOTIDE SEQUENCE [LARGE SCALE GENOMIC DNA]</scope>
    <source>
        <strain evidence="11 12">AM005</strain>
    </source>
</reference>
<comment type="catalytic activity">
    <reaction evidence="1">
        <text>Random endo-hydrolysis of N-acetyl-beta-D-glucosaminide (1-&gt;4)-beta-linkages in chitin and chitodextrins.</text>
        <dbReference type="EC" id="3.2.1.14"/>
    </reaction>
</comment>
<dbReference type="SMART" id="SM00636">
    <property type="entry name" value="Glyco_18"/>
    <property type="match status" value="1"/>
</dbReference>
<dbReference type="GO" id="GO:0008061">
    <property type="term" value="F:chitin binding"/>
    <property type="evidence" value="ECO:0007669"/>
    <property type="project" value="InterPro"/>
</dbReference>
<dbReference type="AlphaFoldDB" id="A0A7Y4MQG0"/>
<evidence type="ECO:0000259" key="10">
    <source>
        <dbReference type="PROSITE" id="PS51910"/>
    </source>
</evidence>
<dbReference type="Gene3D" id="2.60.40.10">
    <property type="entry name" value="Immunoglobulins"/>
    <property type="match status" value="2"/>
</dbReference>
<keyword evidence="5" id="KW-0624">Polysaccharide degradation</keyword>
<feature type="domain" description="GH18" evidence="10">
    <location>
        <begin position="229"/>
        <end position="596"/>
    </location>
</feature>
<evidence type="ECO:0000256" key="8">
    <source>
        <dbReference type="SAM" id="SignalP"/>
    </source>
</evidence>
<evidence type="ECO:0000313" key="11">
    <source>
        <dbReference type="EMBL" id="NOJ78435.1"/>
    </source>
</evidence>
<feature type="domain" description="Fibronectin type-III" evidence="9">
    <location>
        <begin position="33"/>
        <end position="124"/>
    </location>
</feature>
<dbReference type="PANTHER" id="PTHR11177">
    <property type="entry name" value="CHITINASE"/>
    <property type="match status" value="1"/>
</dbReference>
<evidence type="ECO:0000256" key="2">
    <source>
        <dbReference type="ARBA" id="ARBA00009121"/>
    </source>
</evidence>
<dbReference type="PANTHER" id="PTHR11177:SF317">
    <property type="entry name" value="CHITINASE 12-RELATED"/>
    <property type="match status" value="1"/>
</dbReference>
<dbReference type="EC" id="3.2.1.14" evidence="3"/>
<keyword evidence="8" id="KW-0732">Signal</keyword>